<protein>
    <submittedName>
        <fullName evidence="1">Uncharacterized protein</fullName>
    </submittedName>
</protein>
<name>A0A8H7BLJ5_9FUNG</name>
<comment type="caution">
    <text evidence="1">The sequence shown here is derived from an EMBL/GenBank/DDBJ whole genome shotgun (WGS) entry which is preliminary data.</text>
</comment>
<keyword evidence="2" id="KW-1185">Reference proteome</keyword>
<dbReference type="EMBL" id="JABAYA010000106">
    <property type="protein sequence ID" value="KAF7725021.1"/>
    <property type="molecule type" value="Genomic_DNA"/>
</dbReference>
<evidence type="ECO:0000313" key="2">
    <source>
        <dbReference type="Proteomes" id="UP000605846"/>
    </source>
</evidence>
<proteinExistence type="predicted"/>
<evidence type="ECO:0000313" key="1">
    <source>
        <dbReference type="EMBL" id="KAF7725021.1"/>
    </source>
</evidence>
<sequence>MVKKKQTLDAWSWNRIYEEINIGERVPDGYLSKLTMAENNFKQLEEEHERKEAQTTEEIEIKRLRTCPMMWNKIMRDDLPADDRQTFQEKMAASTIQVTDYAADMMAVVNSLMLEIANKGIIVKKTGEVEIS</sequence>
<organism evidence="1 2">
    <name type="scientific">Apophysomyces ossiformis</name>
    <dbReference type="NCBI Taxonomy" id="679940"/>
    <lineage>
        <taxon>Eukaryota</taxon>
        <taxon>Fungi</taxon>
        <taxon>Fungi incertae sedis</taxon>
        <taxon>Mucoromycota</taxon>
        <taxon>Mucoromycotina</taxon>
        <taxon>Mucoromycetes</taxon>
        <taxon>Mucorales</taxon>
        <taxon>Mucorineae</taxon>
        <taxon>Mucoraceae</taxon>
        <taxon>Apophysomyces</taxon>
    </lineage>
</organism>
<dbReference type="Proteomes" id="UP000605846">
    <property type="component" value="Unassembled WGS sequence"/>
</dbReference>
<accession>A0A8H7BLJ5</accession>
<gene>
    <name evidence="1" type="ORF">EC973_000514</name>
</gene>
<dbReference type="AlphaFoldDB" id="A0A8H7BLJ5"/>
<reference evidence="1" key="1">
    <citation type="submission" date="2020-01" db="EMBL/GenBank/DDBJ databases">
        <title>Genome Sequencing of Three Apophysomyces-Like Fungal Strains Confirms a Novel Fungal Genus in the Mucoromycota with divergent Burkholderia-like Endosymbiotic Bacteria.</title>
        <authorList>
            <person name="Stajich J.E."/>
            <person name="Macias A.M."/>
            <person name="Carter-House D."/>
            <person name="Lovett B."/>
            <person name="Kasson L.R."/>
            <person name="Berry K."/>
            <person name="Grigoriev I."/>
            <person name="Chang Y."/>
            <person name="Spatafora J."/>
            <person name="Kasson M.T."/>
        </authorList>
    </citation>
    <scope>NUCLEOTIDE SEQUENCE</scope>
    <source>
        <strain evidence="1">NRRL A-21654</strain>
    </source>
</reference>